<feature type="region of interest" description="Disordered" evidence="1">
    <location>
        <begin position="495"/>
        <end position="536"/>
    </location>
</feature>
<dbReference type="Pfam" id="PF00078">
    <property type="entry name" value="RVT_1"/>
    <property type="match status" value="1"/>
</dbReference>
<evidence type="ECO:0000259" key="2">
    <source>
        <dbReference type="PROSITE" id="PS50878"/>
    </source>
</evidence>
<dbReference type="EMBL" id="JAWDGP010000028">
    <property type="protein sequence ID" value="KAK3804300.1"/>
    <property type="molecule type" value="Genomic_DNA"/>
</dbReference>
<comment type="caution">
    <text evidence="3">The sequence shown here is derived from an EMBL/GenBank/DDBJ whole genome shotgun (WGS) entry which is preliminary data.</text>
</comment>
<dbReference type="SUPFAM" id="SSF56672">
    <property type="entry name" value="DNA/RNA polymerases"/>
    <property type="match status" value="1"/>
</dbReference>
<reference evidence="3" key="1">
    <citation type="journal article" date="2023" name="G3 (Bethesda)">
        <title>A reference genome for the long-term kleptoplast-retaining sea slug Elysia crispata morphotype clarki.</title>
        <authorList>
            <person name="Eastman K.E."/>
            <person name="Pendleton A.L."/>
            <person name="Shaikh M.A."/>
            <person name="Suttiyut T."/>
            <person name="Ogas R."/>
            <person name="Tomko P."/>
            <person name="Gavelis G."/>
            <person name="Widhalm J.R."/>
            <person name="Wisecaver J.H."/>
        </authorList>
    </citation>
    <scope>NUCLEOTIDE SEQUENCE</scope>
    <source>
        <strain evidence="3">ECLA1</strain>
    </source>
</reference>
<dbReference type="Proteomes" id="UP001283361">
    <property type="component" value="Unassembled WGS sequence"/>
</dbReference>
<feature type="region of interest" description="Disordered" evidence="1">
    <location>
        <begin position="434"/>
        <end position="455"/>
    </location>
</feature>
<evidence type="ECO:0000313" key="3">
    <source>
        <dbReference type="EMBL" id="KAK3804300.1"/>
    </source>
</evidence>
<dbReference type="InterPro" id="IPR043502">
    <property type="entry name" value="DNA/RNA_pol_sf"/>
</dbReference>
<dbReference type="Pfam" id="PF20049">
    <property type="entry name" value="DUF6451"/>
    <property type="match status" value="1"/>
</dbReference>
<gene>
    <name evidence="3" type="ORF">RRG08_029562</name>
</gene>
<dbReference type="PANTHER" id="PTHR47027:SF25">
    <property type="entry name" value="REVERSE TRANSCRIPTASE DOMAIN-CONTAINING PROTEIN"/>
    <property type="match status" value="1"/>
</dbReference>
<protein>
    <recommendedName>
        <fullName evidence="2">Reverse transcriptase domain-containing protein</fullName>
    </recommendedName>
</protein>
<name>A0AAE1EF33_9GAST</name>
<feature type="compositionally biased region" description="Polar residues" evidence="1">
    <location>
        <begin position="435"/>
        <end position="445"/>
    </location>
</feature>
<dbReference type="InterPro" id="IPR000477">
    <property type="entry name" value="RT_dom"/>
</dbReference>
<evidence type="ECO:0000313" key="4">
    <source>
        <dbReference type="Proteomes" id="UP001283361"/>
    </source>
</evidence>
<dbReference type="InterPro" id="IPR045609">
    <property type="entry name" value="DUF6451"/>
</dbReference>
<sequence length="549" mass="62886">MPVKDAEGNTIFSRELQMTRWVEHFESLLNRPPPIEPQEILPARNNLDINCEPPTLEEIENAKGDLSNCNNYRGITLLSIPGKVFTRILLERIKEAVDGQLRDNQAGFRKNRSCTDQIAALRIIVEQSAEWNSPLLVNFIDFEKAFDSIDRDTLWKLLRHYGIPPKIVTLIQKMYDGTSCKVLHEGRLTHSFEIKTGVRQGCLLSPFLFILAVDWLMQESTSGSTNGIQWTLWTQLDDLDFADDIALVSHNHSQMQDKTSTVNQLSGSIGLRIHPGKSKMLQIKTEDTQAIVGGKSLEVVEKFMYLGSVIDHSGGTAADVRSRVAKARAAFKTLDKIWRDRTISTKTKIRLFNSNVKSALLYGCETWSLNQSSLKKVQTFVNRYLRRILRIFWPERIRNEELWNRARQRPIREEITQRRWRWLGRTLRKPRKSITRQSLQWNAQGKRSRGRPRTKWRRNLEEEMKASGNSWRDITRMAQDRREWGTVVRGLYPLQGPKSHSQGKESWQGAPHAVEGWPVQGSSSRPWLPGPGSLPVPADASLAPALAHC</sequence>
<accession>A0AAE1EF33</accession>
<proteinExistence type="predicted"/>
<evidence type="ECO:0000256" key="1">
    <source>
        <dbReference type="SAM" id="MobiDB-lite"/>
    </source>
</evidence>
<keyword evidence="4" id="KW-1185">Reference proteome</keyword>
<dbReference type="AlphaFoldDB" id="A0AAE1EF33"/>
<feature type="compositionally biased region" description="Basic residues" evidence="1">
    <location>
        <begin position="446"/>
        <end position="455"/>
    </location>
</feature>
<dbReference type="PROSITE" id="PS50878">
    <property type="entry name" value="RT_POL"/>
    <property type="match status" value="1"/>
</dbReference>
<dbReference type="PANTHER" id="PTHR47027">
    <property type="entry name" value="REVERSE TRANSCRIPTASE DOMAIN-CONTAINING PROTEIN"/>
    <property type="match status" value="1"/>
</dbReference>
<feature type="domain" description="Reverse transcriptase" evidence="2">
    <location>
        <begin position="1"/>
        <end position="310"/>
    </location>
</feature>
<dbReference type="CDD" id="cd01650">
    <property type="entry name" value="RT_nLTR_like"/>
    <property type="match status" value="1"/>
</dbReference>
<organism evidence="3 4">
    <name type="scientific">Elysia crispata</name>
    <name type="common">lettuce slug</name>
    <dbReference type="NCBI Taxonomy" id="231223"/>
    <lineage>
        <taxon>Eukaryota</taxon>
        <taxon>Metazoa</taxon>
        <taxon>Spiralia</taxon>
        <taxon>Lophotrochozoa</taxon>
        <taxon>Mollusca</taxon>
        <taxon>Gastropoda</taxon>
        <taxon>Heterobranchia</taxon>
        <taxon>Euthyneura</taxon>
        <taxon>Panpulmonata</taxon>
        <taxon>Sacoglossa</taxon>
        <taxon>Placobranchoidea</taxon>
        <taxon>Plakobranchidae</taxon>
        <taxon>Elysia</taxon>
    </lineage>
</organism>